<dbReference type="STRING" id="477680.SAMN05421788_10475"/>
<name>A0A173M9J5_9BACT</name>
<dbReference type="PANTHER" id="PTHR44520:SF2">
    <property type="entry name" value="RESPONSE REGULATOR RCP1"/>
    <property type="match status" value="1"/>
</dbReference>
<evidence type="ECO:0000259" key="2">
    <source>
        <dbReference type="PROSITE" id="PS50110"/>
    </source>
</evidence>
<evidence type="ECO:0000256" key="1">
    <source>
        <dbReference type="PROSITE-ProRule" id="PRU00169"/>
    </source>
</evidence>
<dbReference type="GO" id="GO:0000160">
    <property type="term" value="P:phosphorelay signal transduction system"/>
    <property type="evidence" value="ECO:0007669"/>
    <property type="project" value="InterPro"/>
</dbReference>
<dbReference type="Gene3D" id="3.40.50.2300">
    <property type="match status" value="1"/>
</dbReference>
<dbReference type="InterPro" id="IPR001789">
    <property type="entry name" value="Sig_transdc_resp-reg_receiver"/>
</dbReference>
<keyword evidence="1" id="KW-0597">Phosphoprotein</keyword>
<dbReference type="Proteomes" id="UP000186917">
    <property type="component" value="Unassembled WGS sequence"/>
</dbReference>
<feature type="domain" description="Response regulatory" evidence="2">
    <location>
        <begin position="7"/>
        <end position="133"/>
    </location>
</feature>
<gene>
    <name evidence="3" type="ORF">SAMN05421788_10475</name>
</gene>
<accession>A0A173M9J5</accession>
<dbReference type="InterPro" id="IPR011006">
    <property type="entry name" value="CheY-like_superfamily"/>
</dbReference>
<organism evidence="3 4">
    <name type="scientific">Filimonas lacunae</name>
    <dbReference type="NCBI Taxonomy" id="477680"/>
    <lineage>
        <taxon>Bacteria</taxon>
        <taxon>Pseudomonadati</taxon>
        <taxon>Bacteroidota</taxon>
        <taxon>Chitinophagia</taxon>
        <taxon>Chitinophagales</taxon>
        <taxon>Chitinophagaceae</taxon>
        <taxon>Filimonas</taxon>
    </lineage>
</organism>
<evidence type="ECO:0000313" key="4">
    <source>
        <dbReference type="Proteomes" id="UP000186917"/>
    </source>
</evidence>
<dbReference type="InterPro" id="IPR052893">
    <property type="entry name" value="TCS_response_regulator"/>
</dbReference>
<dbReference type="OrthoDB" id="1121174at2"/>
<keyword evidence="4" id="KW-1185">Reference proteome</keyword>
<reference evidence="4" key="1">
    <citation type="submission" date="2017-01" db="EMBL/GenBank/DDBJ databases">
        <authorList>
            <person name="Varghese N."/>
            <person name="Submissions S."/>
        </authorList>
    </citation>
    <scope>NUCLEOTIDE SEQUENCE [LARGE SCALE GENOMIC DNA]</scope>
    <source>
        <strain evidence="4">DSM 21054</strain>
    </source>
</reference>
<dbReference type="SMART" id="SM00448">
    <property type="entry name" value="REC"/>
    <property type="match status" value="1"/>
</dbReference>
<dbReference type="RefSeq" id="WP_076379433.1">
    <property type="nucleotide sequence ID" value="NZ_AP017422.1"/>
</dbReference>
<evidence type="ECO:0000313" key="3">
    <source>
        <dbReference type="EMBL" id="SIT14414.1"/>
    </source>
</evidence>
<sequence length="133" mass="15284">MLEKPYRLGIIDDDQVYQLILKKTFERTQPGKSVLQFFNGEEAIDFFKSCTIPVHELPDVLLVDINMPYMNGWQFLEALELLSFAHEYNPDIHIISSSPANEDIALAHQYRRVTSYIVKPITKDKLASIIAKA</sequence>
<dbReference type="AlphaFoldDB" id="A0A173M9J5"/>
<dbReference type="SUPFAM" id="SSF52172">
    <property type="entry name" value="CheY-like"/>
    <property type="match status" value="1"/>
</dbReference>
<feature type="modified residue" description="4-aspartylphosphate" evidence="1">
    <location>
        <position position="64"/>
    </location>
</feature>
<dbReference type="KEGG" id="fln:FLA_0171"/>
<dbReference type="EMBL" id="FTOR01000004">
    <property type="protein sequence ID" value="SIT14414.1"/>
    <property type="molecule type" value="Genomic_DNA"/>
</dbReference>
<dbReference type="PROSITE" id="PS50110">
    <property type="entry name" value="RESPONSE_REGULATORY"/>
    <property type="match status" value="1"/>
</dbReference>
<proteinExistence type="predicted"/>
<dbReference type="PANTHER" id="PTHR44520">
    <property type="entry name" value="RESPONSE REGULATOR RCP1-RELATED"/>
    <property type="match status" value="1"/>
</dbReference>
<dbReference type="Pfam" id="PF00072">
    <property type="entry name" value="Response_reg"/>
    <property type="match status" value="1"/>
</dbReference>
<protein>
    <submittedName>
        <fullName evidence="3">Response regulator receiver domain-containing protein</fullName>
    </submittedName>
</protein>